<dbReference type="Gene3D" id="6.10.140.1350">
    <property type="match status" value="1"/>
</dbReference>
<feature type="compositionally biased region" description="Low complexity" evidence="8">
    <location>
        <begin position="57"/>
        <end position="88"/>
    </location>
</feature>
<organism evidence="9 10">
    <name type="scientific">Lyophyllum shimeji</name>
    <name type="common">Hon-shimeji</name>
    <name type="synonym">Tricholoma shimeji</name>
    <dbReference type="NCBI Taxonomy" id="47721"/>
    <lineage>
        <taxon>Eukaryota</taxon>
        <taxon>Fungi</taxon>
        <taxon>Dikarya</taxon>
        <taxon>Basidiomycota</taxon>
        <taxon>Agaricomycotina</taxon>
        <taxon>Agaricomycetes</taxon>
        <taxon>Agaricomycetidae</taxon>
        <taxon>Agaricales</taxon>
        <taxon>Tricholomatineae</taxon>
        <taxon>Lyophyllaceae</taxon>
        <taxon>Lyophyllum</taxon>
    </lineage>
</organism>
<feature type="compositionally biased region" description="Low complexity" evidence="8">
    <location>
        <begin position="239"/>
        <end position="252"/>
    </location>
</feature>
<keyword evidence="4" id="KW-0653">Protein transport</keyword>
<dbReference type="GO" id="GO:0005643">
    <property type="term" value="C:nuclear pore"/>
    <property type="evidence" value="ECO:0007669"/>
    <property type="project" value="UniProtKB-SubCell"/>
</dbReference>
<keyword evidence="5" id="KW-0811">Translocation</keyword>
<evidence type="ECO:0000256" key="7">
    <source>
        <dbReference type="ARBA" id="ARBA00023242"/>
    </source>
</evidence>
<dbReference type="Proteomes" id="UP001063166">
    <property type="component" value="Unassembled WGS sequence"/>
</dbReference>
<dbReference type="PANTHER" id="PTHR13437">
    <property type="entry name" value="NUCLEOPORIN P58/P45 NUCLEOPORIN-LIKE PROTEIN 1"/>
    <property type="match status" value="1"/>
</dbReference>
<evidence type="ECO:0000256" key="8">
    <source>
        <dbReference type="SAM" id="MobiDB-lite"/>
    </source>
</evidence>
<protein>
    <submittedName>
        <fullName evidence="9">Nucleoporin FG repeat region</fullName>
    </submittedName>
</protein>
<comment type="caution">
    <text evidence="9">The sequence shown here is derived from an EMBL/GenBank/DDBJ whole genome shotgun (WGS) entry which is preliminary data.</text>
</comment>
<proteinExistence type="predicted"/>
<evidence type="ECO:0000313" key="9">
    <source>
        <dbReference type="EMBL" id="GLB40294.1"/>
    </source>
</evidence>
<evidence type="ECO:0000256" key="5">
    <source>
        <dbReference type="ARBA" id="ARBA00023010"/>
    </source>
</evidence>
<feature type="region of interest" description="Disordered" evidence="8">
    <location>
        <begin position="1"/>
        <end position="252"/>
    </location>
</feature>
<evidence type="ECO:0000256" key="4">
    <source>
        <dbReference type="ARBA" id="ARBA00022927"/>
    </source>
</evidence>
<dbReference type="AlphaFoldDB" id="A0A9P3PRK7"/>
<keyword evidence="7" id="KW-0539">Nucleus</keyword>
<evidence type="ECO:0000256" key="6">
    <source>
        <dbReference type="ARBA" id="ARBA00023132"/>
    </source>
</evidence>
<sequence length="485" mass="51547">MAFSSGPSAFGSNNQSSIFGASKPAGGSIFGTSQPAQQQSTTGSLFGQPAQQQQPSTGLFGQPAQQQQTTGGLFGQSTQQQQPQQATGGLFGQSAQQQPASTLFGQPQGQQQPQQQTTGGLFGQSTTQPAGGSLFGQSTTQPTGGGLFGQSTTQSAGGGLFGQPTTQQTGGGLFGQSTTQPSGGLFGQSTQQQPQQGTSLFGSTTTQQPQQQQGTGLFGSTLQAQPTVPAGGFGGGLFGNPQQQQQQQPSFGLSAQVSNVPLLTKSAKFNDLPDDFKRTLESIESHIQGRIQISKDLHQRKLGDEPMKAQELLRGIQKDIVNTSTQIRDDLHFTKDLRAKVEQAVQDTIVATRIVDGFKAPQGSGASYLKDHANFPLEFFTRATENMKQRLAWYKSTIEQIERKLASSTSQTQTPHSISTTLQAQHETFLALASKTAALDAELQKIKTLYTQLWRAKTGSVRDPFNELDRTSDGGDYGMQSLGVK</sequence>
<keyword evidence="10" id="KW-1185">Reference proteome</keyword>
<feature type="compositionally biased region" description="Basic and acidic residues" evidence="8">
    <location>
        <begin position="464"/>
        <end position="473"/>
    </location>
</feature>
<comment type="subcellular location">
    <subcellularLocation>
        <location evidence="1">Nucleus</location>
        <location evidence="1">Nuclear pore complex</location>
    </subcellularLocation>
</comment>
<dbReference type="InterPro" id="IPR024882">
    <property type="entry name" value="NUP58/p45/49"/>
</dbReference>
<dbReference type="GO" id="GO:0008139">
    <property type="term" value="F:nuclear localization sequence binding"/>
    <property type="evidence" value="ECO:0007669"/>
    <property type="project" value="InterPro"/>
</dbReference>
<evidence type="ECO:0000313" key="10">
    <source>
        <dbReference type="Proteomes" id="UP001063166"/>
    </source>
</evidence>
<feature type="compositionally biased region" description="Low complexity" evidence="8">
    <location>
        <begin position="101"/>
        <end position="128"/>
    </location>
</feature>
<gene>
    <name evidence="9" type="primary">NUP49</name>
    <name evidence="9" type="ORF">LshimejAT787_0801650</name>
</gene>
<feature type="compositionally biased region" description="Polar residues" evidence="8">
    <location>
        <begin position="1"/>
        <end position="19"/>
    </location>
</feature>
<name>A0A9P3PRK7_LYOSH</name>
<evidence type="ECO:0000256" key="2">
    <source>
        <dbReference type="ARBA" id="ARBA00022448"/>
    </source>
</evidence>
<feature type="region of interest" description="Disordered" evidence="8">
    <location>
        <begin position="464"/>
        <end position="485"/>
    </location>
</feature>
<evidence type="ECO:0000256" key="3">
    <source>
        <dbReference type="ARBA" id="ARBA00022816"/>
    </source>
</evidence>
<dbReference type="PANTHER" id="PTHR13437:SF2">
    <property type="entry name" value="NUCLEOPORIN P58_P45"/>
    <property type="match status" value="1"/>
</dbReference>
<dbReference type="OrthoDB" id="2538017at2759"/>
<accession>A0A9P3PRK7</accession>
<keyword evidence="3" id="KW-0509">mRNA transport</keyword>
<dbReference type="GO" id="GO:0017056">
    <property type="term" value="F:structural constituent of nuclear pore"/>
    <property type="evidence" value="ECO:0007669"/>
    <property type="project" value="InterPro"/>
</dbReference>
<dbReference type="InterPro" id="IPR025574">
    <property type="entry name" value="Nucleoporin_FG_rpt"/>
</dbReference>
<dbReference type="GO" id="GO:0015031">
    <property type="term" value="P:protein transport"/>
    <property type="evidence" value="ECO:0007669"/>
    <property type="project" value="UniProtKB-KW"/>
</dbReference>
<keyword evidence="6" id="KW-0906">Nuclear pore complex</keyword>
<dbReference type="Pfam" id="PF13634">
    <property type="entry name" value="Nucleoporin_FG"/>
    <property type="match status" value="2"/>
</dbReference>
<reference evidence="9" key="1">
    <citation type="submission" date="2022-07" db="EMBL/GenBank/DDBJ databases">
        <title>The genome of Lyophyllum shimeji provides insight into the initial evolution of ectomycorrhizal fungal genome.</title>
        <authorList>
            <person name="Kobayashi Y."/>
            <person name="Shibata T."/>
            <person name="Hirakawa H."/>
            <person name="Shigenobu S."/>
            <person name="Nishiyama T."/>
            <person name="Yamada A."/>
            <person name="Hasebe M."/>
            <person name="Kawaguchi M."/>
        </authorList>
    </citation>
    <scope>NUCLEOTIDE SEQUENCE</scope>
    <source>
        <strain evidence="9">AT787</strain>
    </source>
</reference>
<evidence type="ECO:0000256" key="1">
    <source>
        <dbReference type="ARBA" id="ARBA00004567"/>
    </source>
</evidence>
<dbReference type="GO" id="GO:0051028">
    <property type="term" value="P:mRNA transport"/>
    <property type="evidence" value="ECO:0007669"/>
    <property type="project" value="UniProtKB-KW"/>
</dbReference>
<keyword evidence="2" id="KW-0813">Transport</keyword>
<feature type="compositionally biased region" description="Polar residues" evidence="8">
    <location>
        <begin position="30"/>
        <end position="56"/>
    </location>
</feature>
<feature type="compositionally biased region" description="Low complexity" evidence="8">
    <location>
        <begin position="187"/>
        <end position="215"/>
    </location>
</feature>
<dbReference type="EMBL" id="BRPK01000008">
    <property type="protein sequence ID" value="GLB40294.1"/>
    <property type="molecule type" value="Genomic_DNA"/>
</dbReference>